<reference evidence="2 3" key="1">
    <citation type="submission" date="2015-07" db="EMBL/GenBank/DDBJ databases">
        <title>Draft genome sequence of the Amantichitinum ursilacus IGB-41, a new chitin-degrading bacterium.</title>
        <authorList>
            <person name="Kirstahler P."/>
            <person name="Guenther M."/>
            <person name="Grumaz C."/>
            <person name="Rupp S."/>
            <person name="Zibek S."/>
            <person name="Sohn K."/>
        </authorList>
    </citation>
    <scope>NUCLEOTIDE SEQUENCE [LARGE SCALE GENOMIC DNA]</scope>
    <source>
        <strain evidence="2 3">IGB-41</strain>
    </source>
</reference>
<comment type="caution">
    <text evidence="2">The sequence shown here is derived from an EMBL/GenBank/DDBJ whole genome shotgun (WGS) entry which is preliminary data.</text>
</comment>
<dbReference type="OrthoDB" id="9036115at2"/>
<dbReference type="AlphaFoldDB" id="A0A0N0XI34"/>
<dbReference type="EMBL" id="LAQT01000010">
    <property type="protein sequence ID" value="KPC52283.1"/>
    <property type="molecule type" value="Genomic_DNA"/>
</dbReference>
<dbReference type="STRING" id="857265.WG78_14530"/>
<organism evidence="2 3">
    <name type="scientific">Amantichitinum ursilacus</name>
    <dbReference type="NCBI Taxonomy" id="857265"/>
    <lineage>
        <taxon>Bacteria</taxon>
        <taxon>Pseudomonadati</taxon>
        <taxon>Pseudomonadota</taxon>
        <taxon>Betaproteobacteria</taxon>
        <taxon>Neisseriales</taxon>
        <taxon>Chitinibacteraceae</taxon>
        <taxon>Amantichitinum</taxon>
    </lineage>
</organism>
<keyword evidence="3" id="KW-1185">Reference proteome</keyword>
<dbReference type="RefSeq" id="WP_083459129.1">
    <property type="nucleotide sequence ID" value="NZ_LAQT01000010.1"/>
</dbReference>
<accession>A0A0N0XI34</accession>
<dbReference type="Pfam" id="PF06527">
    <property type="entry name" value="TniQ"/>
    <property type="match status" value="1"/>
</dbReference>
<protein>
    <recommendedName>
        <fullName evidence="1">TniQ domain-containing protein</fullName>
    </recommendedName>
</protein>
<feature type="domain" description="TniQ" evidence="1">
    <location>
        <begin position="8"/>
        <end position="141"/>
    </location>
</feature>
<gene>
    <name evidence="2" type="ORF">WG78_14530</name>
</gene>
<proteinExistence type="predicted"/>
<dbReference type="InterPro" id="IPR009492">
    <property type="entry name" value="TniQ"/>
</dbReference>
<evidence type="ECO:0000259" key="1">
    <source>
        <dbReference type="Pfam" id="PF06527"/>
    </source>
</evidence>
<evidence type="ECO:0000313" key="2">
    <source>
        <dbReference type="EMBL" id="KPC52283.1"/>
    </source>
</evidence>
<dbReference type="Proteomes" id="UP000037939">
    <property type="component" value="Unassembled WGS sequence"/>
</dbReference>
<evidence type="ECO:0000313" key="3">
    <source>
        <dbReference type="Proteomes" id="UP000037939"/>
    </source>
</evidence>
<sequence length="432" mass="48531">MNSDKLLFWPRRQRRESMNGYLLRLAEAHCLTSVAKLAPLLGQTKGKRNPNHLRLSDFDIQDLDRMAEALHTDVASLVPEPRWLRTRSYRDGVIEYLGRLWPRSLLRFSDRAWCPECLCSTGIALEIWEFSFVTSCDLHLRSLAHSCGRCGKHVSWRNSRVNSCHCGAALSDARTVPVPYAGWEQIAYSADRIVQLLLLTTIWGHSLHVKKVVTSIRQYSFDEIRQRVDPALGFMAEGQDLKQSLFDAMSAKLKRYPRLGPRYAAAALLAEERADFGGRGLLTAIAEEWFALLSTTAQPLDDDDGTSGPPSELEAPYACTILNISQQNLIELVQLGVLRKPIDDSHSPGIVIRICTESIEQLIAKIETSLNPQLQPYDSYSSATLAFRHNNDLVVGVMNGEIVPCRFDAKLGLPSLKTAKSRYRILPERLMG</sequence>
<name>A0A0N0XI34_9NEIS</name>